<reference evidence="1 2" key="1">
    <citation type="submission" date="2016-07" db="EMBL/GenBank/DDBJ databases">
        <title>Pervasive Adenine N6-methylation of Active Genes in Fungi.</title>
        <authorList>
            <consortium name="DOE Joint Genome Institute"/>
            <person name="Mondo S.J."/>
            <person name="Dannebaum R.O."/>
            <person name="Kuo R.C."/>
            <person name="Labutti K."/>
            <person name="Haridas S."/>
            <person name="Kuo A."/>
            <person name="Salamov A."/>
            <person name="Ahrendt S.R."/>
            <person name="Lipzen A."/>
            <person name="Sullivan W."/>
            <person name="Andreopoulos W.B."/>
            <person name="Clum A."/>
            <person name="Lindquist E."/>
            <person name="Daum C."/>
            <person name="Ramamoorthy G.K."/>
            <person name="Gryganskyi A."/>
            <person name="Culley D."/>
            <person name="Magnuson J.K."/>
            <person name="James T.Y."/>
            <person name="O'Malley M.A."/>
            <person name="Stajich J.E."/>
            <person name="Spatafora J.W."/>
            <person name="Visel A."/>
            <person name="Grigoriev I.V."/>
        </authorList>
    </citation>
    <scope>NUCLEOTIDE SEQUENCE [LARGE SCALE GENOMIC DNA]</scope>
    <source>
        <strain evidence="1 2">CBS 115471</strain>
    </source>
</reference>
<gene>
    <name evidence="1" type="ORF">BCR34DRAFT_565739</name>
</gene>
<name>A0A1Y1ZLN1_9PLEO</name>
<evidence type="ECO:0000313" key="1">
    <source>
        <dbReference type="EMBL" id="ORY11136.1"/>
    </source>
</evidence>
<dbReference type="Proteomes" id="UP000193144">
    <property type="component" value="Unassembled WGS sequence"/>
</dbReference>
<comment type="caution">
    <text evidence="1">The sequence shown here is derived from an EMBL/GenBank/DDBJ whole genome shotgun (WGS) entry which is preliminary data.</text>
</comment>
<accession>A0A1Y1ZLN1</accession>
<keyword evidence="2" id="KW-1185">Reference proteome</keyword>
<evidence type="ECO:0000313" key="2">
    <source>
        <dbReference type="Proteomes" id="UP000193144"/>
    </source>
</evidence>
<dbReference type="AlphaFoldDB" id="A0A1Y1ZLN1"/>
<organism evidence="1 2">
    <name type="scientific">Clohesyomyces aquaticus</name>
    <dbReference type="NCBI Taxonomy" id="1231657"/>
    <lineage>
        <taxon>Eukaryota</taxon>
        <taxon>Fungi</taxon>
        <taxon>Dikarya</taxon>
        <taxon>Ascomycota</taxon>
        <taxon>Pezizomycotina</taxon>
        <taxon>Dothideomycetes</taxon>
        <taxon>Pleosporomycetidae</taxon>
        <taxon>Pleosporales</taxon>
        <taxon>Lindgomycetaceae</taxon>
        <taxon>Clohesyomyces</taxon>
    </lineage>
</organism>
<dbReference type="EMBL" id="MCFA01000064">
    <property type="protein sequence ID" value="ORY11136.1"/>
    <property type="molecule type" value="Genomic_DNA"/>
</dbReference>
<proteinExistence type="predicted"/>
<protein>
    <submittedName>
        <fullName evidence="1">Uncharacterized protein</fullName>
    </submittedName>
</protein>
<sequence>MEWRSALAPETQEESRYLSSSVPKLDKDYSDERVGRKKIVADGYRHFKKDELTEVQTLVDNASPTQLDYYERSLCSALRDLVDWSGMNHHSVLALFHDQKKSRNYSIELPLRYRRWAGLLADDYEKCALCLVNHICLRCIPHYNRSVKITRR</sequence>